<dbReference type="Pfam" id="PF01541">
    <property type="entry name" value="GIY-YIG"/>
    <property type="match status" value="1"/>
</dbReference>
<organism evidence="12 13">
    <name type="scientific">Candidatus Acutalibacter pullistercoris</name>
    <dbReference type="NCBI Taxonomy" id="2838418"/>
    <lineage>
        <taxon>Bacteria</taxon>
        <taxon>Bacillati</taxon>
        <taxon>Bacillota</taxon>
        <taxon>Clostridia</taxon>
        <taxon>Eubacteriales</taxon>
        <taxon>Acutalibacteraceae</taxon>
        <taxon>Acutalibacter</taxon>
    </lineage>
</organism>
<reference evidence="12" key="2">
    <citation type="submission" date="2021-04" db="EMBL/GenBank/DDBJ databases">
        <authorList>
            <person name="Gilroy R."/>
        </authorList>
    </citation>
    <scope>NUCLEOTIDE SEQUENCE</scope>
    <source>
        <strain evidence="12">1282</strain>
    </source>
</reference>
<dbReference type="Pfam" id="PF14520">
    <property type="entry name" value="HHH_5"/>
    <property type="match status" value="1"/>
</dbReference>
<dbReference type="InterPro" id="IPR001943">
    <property type="entry name" value="UVR_dom"/>
</dbReference>
<protein>
    <recommendedName>
        <fullName evidence="7">UvrABC system protein C</fullName>
        <shortName evidence="7">Protein UvrC</shortName>
    </recommendedName>
    <alternativeName>
        <fullName evidence="7">Excinuclease ABC subunit C</fullName>
    </alternativeName>
</protein>
<keyword evidence="2 7" id="KW-0227">DNA damage</keyword>
<keyword evidence="1 7" id="KW-0963">Cytoplasm</keyword>
<proteinExistence type="inferred from homology"/>
<comment type="caution">
    <text evidence="12">The sequence shown here is derived from an EMBL/GenBank/DDBJ whole genome shotgun (WGS) entry which is preliminary data.</text>
</comment>
<dbReference type="NCBIfam" id="TIGR00194">
    <property type="entry name" value="uvrC"/>
    <property type="match status" value="1"/>
</dbReference>
<sequence>MRLPLTPGVYLMHNKAGDIIYIGKAKALKNRVSQYFGSEKNHQLKVRRMVANVDWFEYILCDSEFEALVLESSLIKQHQPKYNILLKDDKGYSYIRVSPGPWPRITEVKKAEEDGAQYIGPYMSSWSIKQAIDAARKIFKLPDCNRKFPQDFGKGRPCLNYYIQQCCAPCRGKVTEEEYNEAFGEALDFIKGGSSTSVKTLTEKMEEAAEHMEFELAARLRDRIAAIQKMKERQKVVASRVEEQDVFALAQGETHTAFEVFRFQGGKLCDRESFLTEGCQPDPEARSEFLRQYYAIRDRVPPVIALDGPVEDRELVAQWLSQRRGRQVKLHVPQRGEQHQLVQMCRQNAAEHIARQTGNTGREASALDEIRRLLGLEKTPAYIECYDISNLQGGENVAGMVVFENGRPLKSAYRKFKIKTVTGQDDYGSMREVIRRRFEEYKAAQRRGEEEGFGRLPDLILLDGGKGHVAAVEPVLREMGVAVPLFGLVKDDRHRTRAVALSGGEIAIQSTRRAFTLLSTIQDEVHRFAIGYHRQQRKRAAVSSTLTSIPGIGEARAKALLKHFKTVGAIGEADLQELENAPSMTVPAARRVYEFFHGPLENQGEVGEKTAESAQKTEKNGEEAQEIAVDS</sequence>
<reference evidence="12" key="1">
    <citation type="journal article" date="2021" name="PeerJ">
        <title>Extensive microbial diversity within the chicken gut microbiome revealed by metagenomics and culture.</title>
        <authorList>
            <person name="Gilroy R."/>
            <person name="Ravi A."/>
            <person name="Getino M."/>
            <person name="Pursley I."/>
            <person name="Horton D.L."/>
            <person name="Alikhan N.F."/>
            <person name="Baker D."/>
            <person name="Gharbi K."/>
            <person name="Hall N."/>
            <person name="Watson M."/>
            <person name="Adriaenssens E.M."/>
            <person name="Foster-Nyarko E."/>
            <person name="Jarju S."/>
            <person name="Secka A."/>
            <person name="Antonio M."/>
            <person name="Oren A."/>
            <person name="Chaudhuri R.R."/>
            <person name="La Ragione R."/>
            <person name="Hildebrand F."/>
            <person name="Pallen M.J."/>
        </authorList>
    </citation>
    <scope>NUCLEOTIDE SEQUENCE</scope>
    <source>
        <strain evidence="12">1282</strain>
    </source>
</reference>
<evidence type="ECO:0000256" key="8">
    <source>
        <dbReference type="SAM" id="MobiDB-lite"/>
    </source>
</evidence>
<comment type="function">
    <text evidence="7">The UvrABC repair system catalyzes the recognition and processing of DNA lesions. UvrC both incises the 5' and 3' sides of the lesion. The N-terminal half is responsible for the 3' incision and the C-terminal half is responsible for the 5' incision.</text>
</comment>
<dbReference type="InterPro" id="IPR010994">
    <property type="entry name" value="RuvA_2-like"/>
</dbReference>
<comment type="subcellular location">
    <subcellularLocation>
        <location evidence="7">Cytoplasm</location>
    </subcellularLocation>
</comment>
<keyword evidence="3 7" id="KW-0228">DNA excision</keyword>
<evidence type="ECO:0000259" key="11">
    <source>
        <dbReference type="PROSITE" id="PS50165"/>
    </source>
</evidence>
<dbReference type="AlphaFoldDB" id="A0A9D1YBZ3"/>
<dbReference type="Proteomes" id="UP000823915">
    <property type="component" value="Unassembled WGS sequence"/>
</dbReference>
<comment type="subunit">
    <text evidence="7">Interacts with UvrB in an incision complex.</text>
</comment>
<dbReference type="GO" id="GO:0005737">
    <property type="term" value="C:cytoplasm"/>
    <property type="evidence" value="ECO:0007669"/>
    <property type="project" value="UniProtKB-SubCell"/>
</dbReference>
<dbReference type="Gene3D" id="3.40.1440.10">
    <property type="entry name" value="GIY-YIG endonuclease"/>
    <property type="match status" value="1"/>
</dbReference>
<dbReference type="HAMAP" id="MF_00203">
    <property type="entry name" value="UvrC"/>
    <property type="match status" value="1"/>
</dbReference>
<dbReference type="InterPro" id="IPR038476">
    <property type="entry name" value="UvrC_RNase_H_dom_sf"/>
</dbReference>
<feature type="domain" description="UVR" evidence="9">
    <location>
        <begin position="195"/>
        <end position="230"/>
    </location>
</feature>
<evidence type="ECO:0000256" key="6">
    <source>
        <dbReference type="ARBA" id="ARBA00023236"/>
    </source>
</evidence>
<evidence type="ECO:0000256" key="5">
    <source>
        <dbReference type="ARBA" id="ARBA00023204"/>
    </source>
</evidence>
<gene>
    <name evidence="7 12" type="primary">uvrC</name>
    <name evidence="12" type="ORF">H9838_01835</name>
</gene>
<dbReference type="Gene3D" id="3.30.420.340">
    <property type="entry name" value="UvrC, RNAse H endonuclease domain"/>
    <property type="match status" value="1"/>
</dbReference>
<dbReference type="Gene3D" id="4.10.860.10">
    <property type="entry name" value="UVR domain"/>
    <property type="match status" value="1"/>
</dbReference>
<dbReference type="GO" id="GO:0009381">
    <property type="term" value="F:excinuclease ABC activity"/>
    <property type="evidence" value="ECO:0007669"/>
    <property type="project" value="UniProtKB-UniRule"/>
</dbReference>
<dbReference type="EMBL" id="DXDU01000023">
    <property type="protein sequence ID" value="HIY25897.1"/>
    <property type="molecule type" value="Genomic_DNA"/>
</dbReference>
<dbReference type="InterPro" id="IPR035901">
    <property type="entry name" value="GIY-YIG_endonuc_sf"/>
</dbReference>
<dbReference type="PANTHER" id="PTHR30562:SF1">
    <property type="entry name" value="UVRABC SYSTEM PROTEIN C"/>
    <property type="match status" value="1"/>
</dbReference>
<evidence type="ECO:0000259" key="9">
    <source>
        <dbReference type="PROSITE" id="PS50151"/>
    </source>
</evidence>
<feature type="region of interest" description="Disordered" evidence="8">
    <location>
        <begin position="601"/>
        <end position="631"/>
    </location>
</feature>
<dbReference type="InterPro" id="IPR050066">
    <property type="entry name" value="UvrABC_protein_C"/>
</dbReference>
<dbReference type="PROSITE" id="PS50151">
    <property type="entry name" value="UVR"/>
    <property type="match status" value="1"/>
</dbReference>
<accession>A0A9D1YBZ3</accession>
<dbReference type="InterPro" id="IPR036876">
    <property type="entry name" value="UVR_dom_sf"/>
</dbReference>
<dbReference type="CDD" id="cd10434">
    <property type="entry name" value="GIY-YIG_UvrC_Cho"/>
    <property type="match status" value="1"/>
</dbReference>
<evidence type="ECO:0000256" key="4">
    <source>
        <dbReference type="ARBA" id="ARBA00022881"/>
    </source>
</evidence>
<evidence type="ECO:0000313" key="13">
    <source>
        <dbReference type="Proteomes" id="UP000823915"/>
    </source>
</evidence>
<dbReference type="GO" id="GO:0009380">
    <property type="term" value="C:excinuclease repair complex"/>
    <property type="evidence" value="ECO:0007669"/>
    <property type="project" value="InterPro"/>
</dbReference>
<dbReference type="SUPFAM" id="SSF47781">
    <property type="entry name" value="RuvA domain 2-like"/>
    <property type="match status" value="1"/>
</dbReference>
<dbReference type="Pfam" id="PF22920">
    <property type="entry name" value="UvrC_RNaseH"/>
    <property type="match status" value="1"/>
</dbReference>
<comment type="similarity">
    <text evidence="7">Belongs to the UvrC family.</text>
</comment>
<dbReference type="InterPro" id="IPR000305">
    <property type="entry name" value="GIY-YIG_endonuc"/>
</dbReference>
<evidence type="ECO:0000313" key="12">
    <source>
        <dbReference type="EMBL" id="HIY25897.1"/>
    </source>
</evidence>
<dbReference type="SMART" id="SM00465">
    <property type="entry name" value="GIYc"/>
    <property type="match status" value="1"/>
</dbReference>
<dbReference type="FunFam" id="3.40.1440.10:FF:000001">
    <property type="entry name" value="UvrABC system protein C"/>
    <property type="match status" value="1"/>
</dbReference>
<dbReference type="Pfam" id="PF02151">
    <property type="entry name" value="UVR"/>
    <property type="match status" value="1"/>
</dbReference>
<dbReference type="Pfam" id="PF08459">
    <property type="entry name" value="UvrC_RNaseH_dom"/>
    <property type="match status" value="1"/>
</dbReference>
<dbReference type="NCBIfam" id="NF001824">
    <property type="entry name" value="PRK00558.1-5"/>
    <property type="match status" value="1"/>
</dbReference>
<keyword evidence="5 7" id="KW-0234">DNA repair</keyword>
<evidence type="ECO:0000256" key="3">
    <source>
        <dbReference type="ARBA" id="ARBA00022769"/>
    </source>
</evidence>
<evidence type="ECO:0000259" key="10">
    <source>
        <dbReference type="PROSITE" id="PS50164"/>
    </source>
</evidence>
<evidence type="ECO:0000256" key="1">
    <source>
        <dbReference type="ARBA" id="ARBA00022490"/>
    </source>
</evidence>
<feature type="domain" description="UvrC family homology region profile" evidence="11">
    <location>
        <begin position="246"/>
        <end position="476"/>
    </location>
</feature>
<dbReference type="InterPro" id="IPR001162">
    <property type="entry name" value="UvrC_RNase_H_dom"/>
</dbReference>
<dbReference type="PANTHER" id="PTHR30562">
    <property type="entry name" value="UVRC/OXIDOREDUCTASE"/>
    <property type="match status" value="1"/>
</dbReference>
<dbReference type="GO" id="GO:0009432">
    <property type="term" value="P:SOS response"/>
    <property type="evidence" value="ECO:0007669"/>
    <property type="project" value="UniProtKB-UniRule"/>
</dbReference>
<dbReference type="GO" id="GO:0003677">
    <property type="term" value="F:DNA binding"/>
    <property type="evidence" value="ECO:0007669"/>
    <property type="project" value="UniProtKB-UniRule"/>
</dbReference>
<dbReference type="PROSITE" id="PS50165">
    <property type="entry name" value="UVRC"/>
    <property type="match status" value="1"/>
</dbReference>
<dbReference type="PROSITE" id="PS50164">
    <property type="entry name" value="GIY_YIG"/>
    <property type="match status" value="1"/>
</dbReference>
<dbReference type="GO" id="GO:0006289">
    <property type="term" value="P:nucleotide-excision repair"/>
    <property type="evidence" value="ECO:0007669"/>
    <property type="project" value="UniProtKB-UniRule"/>
</dbReference>
<keyword evidence="6 7" id="KW-0742">SOS response</keyword>
<dbReference type="SUPFAM" id="SSF82771">
    <property type="entry name" value="GIY-YIG endonuclease"/>
    <property type="match status" value="1"/>
</dbReference>
<dbReference type="Gene3D" id="1.10.150.20">
    <property type="entry name" value="5' to 3' exonuclease, C-terminal subdomain"/>
    <property type="match status" value="1"/>
</dbReference>
<dbReference type="InterPro" id="IPR004791">
    <property type="entry name" value="UvrC"/>
</dbReference>
<name>A0A9D1YBZ3_9FIRM</name>
<evidence type="ECO:0000256" key="2">
    <source>
        <dbReference type="ARBA" id="ARBA00022763"/>
    </source>
</evidence>
<feature type="compositionally biased region" description="Basic and acidic residues" evidence="8">
    <location>
        <begin position="606"/>
        <end position="622"/>
    </location>
</feature>
<evidence type="ECO:0000256" key="7">
    <source>
        <dbReference type="HAMAP-Rule" id="MF_00203"/>
    </source>
</evidence>
<feature type="domain" description="GIY-YIG" evidence="10">
    <location>
        <begin position="5"/>
        <end position="84"/>
    </location>
</feature>
<dbReference type="SUPFAM" id="SSF46600">
    <property type="entry name" value="C-terminal UvrC-binding domain of UvrB"/>
    <property type="match status" value="1"/>
</dbReference>
<keyword evidence="4 7" id="KW-0267">Excision nuclease</keyword>
<dbReference type="InterPro" id="IPR047296">
    <property type="entry name" value="GIY-YIG_UvrC_Cho"/>
</dbReference>